<proteinExistence type="predicted"/>
<evidence type="ECO:0000313" key="2">
    <source>
        <dbReference type="Proteomes" id="UP000008974"/>
    </source>
</evidence>
<evidence type="ECO:0000313" key="1">
    <source>
        <dbReference type="EMBL" id="EFO61895.1"/>
    </source>
</evidence>
<sequence>MEDVIEDLGYDIVPPMIDHSLSSATIAGHAAIKLHQDIERLAMAESTMETAKACMESQRLLFICITTYTDRMNVELVLATDTLHHMPLNEQVLAILSDAGLREEVAVGQWISGYKLIISLSVGDDVREVYCKEGTVESLSKAINIDLHAALPAIQHAVLQEQSGDKRPKLSAKFFLSMKNQEYGDVYKRSIRIDPALFNCFNQLIPLIASSAYYRAGEGSGAKGFLFVNTHIHSKESILSTISTHLRTGFRPCPLTDKLKLPTESSDRYKNYADCLKVYALLESQGLLESCTSESKEVGMTLCIGIPSETLAALVEAGDSDCVVAENSQLSMQASCIPVVLSCMPTIRPYLDNFDPSGMWQSMQSKEIQEKLLQKQGLLQSAQQKLKQSKVLDKIGNPGGFEYALRRLTDGSDLLGGMHYLMKPGAEHRLDETCDLETLSQQLIQTAGPEFVRGSVGSALLGRYRQDSLL</sequence>
<dbReference type="OrthoDB" id="10255905at2759"/>
<gene>
    <name evidence="1" type="ORF">GLP15_3013</name>
</gene>
<accession>E1F6Q0</accession>
<organism evidence="1 2">
    <name type="scientific">Giardia intestinalis (strain P15)</name>
    <name type="common">Giardia lamblia</name>
    <dbReference type="NCBI Taxonomy" id="658858"/>
    <lineage>
        <taxon>Eukaryota</taxon>
        <taxon>Metamonada</taxon>
        <taxon>Diplomonadida</taxon>
        <taxon>Hexamitidae</taxon>
        <taxon>Giardiinae</taxon>
        <taxon>Giardia</taxon>
    </lineage>
</organism>
<dbReference type="AlphaFoldDB" id="E1F6Q0"/>
<reference evidence="1 2" key="1">
    <citation type="journal article" date="2010" name="BMC Genomics">
        <title>Genome analysis and comparative genomics of a Giardia intestinalis assemblage E isolate.</title>
        <authorList>
            <person name="Jerlstrom-Hultqvist J."/>
            <person name="Franzen O."/>
            <person name="Ankarklev J."/>
            <person name="Xu F."/>
            <person name="Nohynkova E."/>
            <person name="Andersson J.O."/>
            <person name="Svard S.G."/>
            <person name="Andersson B."/>
        </authorList>
    </citation>
    <scope>NUCLEOTIDE SEQUENCE [LARGE SCALE GENOMIC DNA]</scope>
    <source>
        <strain evidence="1 2">P15</strain>
    </source>
</reference>
<dbReference type="Proteomes" id="UP000008974">
    <property type="component" value="Unassembled WGS sequence"/>
</dbReference>
<dbReference type="OMA" id="RLDETCD"/>
<protein>
    <submittedName>
        <fullName evidence="1">Uncharacterized protein</fullName>
    </submittedName>
</protein>
<dbReference type="EMBL" id="ACVC01000201">
    <property type="protein sequence ID" value="EFO61895.1"/>
    <property type="molecule type" value="Genomic_DNA"/>
</dbReference>
<name>E1F6Q0_GIAIA</name>
<dbReference type="VEuPathDB" id="GiardiaDB:GLP15_3013"/>
<comment type="caution">
    <text evidence="1">The sequence shown here is derived from an EMBL/GenBank/DDBJ whole genome shotgun (WGS) entry which is preliminary data.</text>
</comment>